<dbReference type="PANTHER" id="PTHR43833:SF9">
    <property type="entry name" value="POTASSIUM CHANNEL PROTEIN YUGO-RELATED"/>
    <property type="match status" value="1"/>
</dbReference>
<dbReference type="GO" id="GO:0006813">
    <property type="term" value="P:potassium ion transport"/>
    <property type="evidence" value="ECO:0007669"/>
    <property type="project" value="InterPro"/>
</dbReference>
<feature type="transmembrane region" description="Helical" evidence="2">
    <location>
        <begin position="20"/>
        <end position="41"/>
    </location>
</feature>
<accession>X0SPQ7</accession>
<organism evidence="5">
    <name type="scientific">marine sediment metagenome</name>
    <dbReference type="NCBI Taxonomy" id="412755"/>
    <lineage>
        <taxon>unclassified sequences</taxon>
        <taxon>metagenomes</taxon>
        <taxon>ecological metagenomes</taxon>
    </lineage>
</organism>
<dbReference type="InterPro" id="IPR006037">
    <property type="entry name" value="RCK_C"/>
</dbReference>
<dbReference type="Gene3D" id="3.40.50.720">
    <property type="entry name" value="NAD(P)-binding Rossmann-like Domain"/>
    <property type="match status" value="1"/>
</dbReference>
<evidence type="ECO:0000256" key="1">
    <source>
        <dbReference type="ARBA" id="ARBA00004651"/>
    </source>
</evidence>
<dbReference type="InterPro" id="IPR003148">
    <property type="entry name" value="RCK_N"/>
</dbReference>
<protein>
    <recommendedName>
        <fullName evidence="6">RCK N-terminal domain-containing protein</fullName>
    </recommendedName>
</protein>
<dbReference type="SUPFAM" id="SSF51735">
    <property type="entry name" value="NAD(P)-binding Rossmann-fold domains"/>
    <property type="match status" value="1"/>
</dbReference>
<keyword evidence="2" id="KW-1133">Transmembrane helix</keyword>
<sequence length="348" mass="38398">MTPARERIPLRELRRSARQLWVLLALLLGAMAVAVWYYLYIESGHSGVGWSLVDALYMVVLTVTTIGFEEVHPLTQSGRMFTTAFAITGIVLVALAVRSAARLLVEQQLSAEVQRRRRLRTLNEMKDHYIVCGYGRMGQETVHQLRRRDLPVVVIEQEPSALEMLREEDIAHVEGNATQDEQLQAAGVDRARCLIAAVATDEDNLFIVMSARLLSPSLYIVARASREETVNKLQRAGANSVHSPYVGGGRDLAYAAVEPGVVHFLEQVLHQAEIDVDFRSVAVPDDSPVLGKPMLGSGVMQEGGAMILAVLSADNQLRTNPRPNRTVDPGDTIIAMGTREQITRLEKA</sequence>
<feature type="transmembrane region" description="Helical" evidence="2">
    <location>
        <begin position="80"/>
        <end position="101"/>
    </location>
</feature>
<dbReference type="InterPro" id="IPR036721">
    <property type="entry name" value="RCK_C_sf"/>
</dbReference>
<dbReference type="SUPFAM" id="SSF81324">
    <property type="entry name" value="Voltage-gated potassium channels"/>
    <property type="match status" value="1"/>
</dbReference>
<proteinExistence type="predicted"/>
<comment type="subcellular location">
    <subcellularLocation>
        <location evidence="1">Cell membrane</location>
        <topology evidence="1">Multi-pass membrane protein</topology>
    </subcellularLocation>
</comment>
<dbReference type="GO" id="GO:0008324">
    <property type="term" value="F:monoatomic cation transmembrane transporter activity"/>
    <property type="evidence" value="ECO:0007669"/>
    <property type="project" value="InterPro"/>
</dbReference>
<gene>
    <name evidence="5" type="ORF">S01H1_13689</name>
</gene>
<comment type="caution">
    <text evidence="5">The sequence shown here is derived from an EMBL/GenBank/DDBJ whole genome shotgun (WGS) entry which is preliminary data.</text>
</comment>
<dbReference type="Pfam" id="PF07885">
    <property type="entry name" value="Ion_trans_2"/>
    <property type="match status" value="1"/>
</dbReference>
<dbReference type="Gene3D" id="1.10.287.70">
    <property type="match status" value="1"/>
</dbReference>
<feature type="domain" description="RCK C-terminal" evidence="4">
    <location>
        <begin position="266"/>
        <end position="348"/>
    </location>
</feature>
<evidence type="ECO:0000259" key="4">
    <source>
        <dbReference type="PROSITE" id="PS51202"/>
    </source>
</evidence>
<dbReference type="PROSITE" id="PS51202">
    <property type="entry name" value="RCK_C"/>
    <property type="match status" value="1"/>
</dbReference>
<feature type="non-terminal residue" evidence="5">
    <location>
        <position position="348"/>
    </location>
</feature>
<dbReference type="Pfam" id="PF02254">
    <property type="entry name" value="TrkA_N"/>
    <property type="match status" value="1"/>
</dbReference>
<dbReference type="InterPro" id="IPR036291">
    <property type="entry name" value="NAD(P)-bd_dom_sf"/>
</dbReference>
<dbReference type="AlphaFoldDB" id="X0SPQ7"/>
<reference evidence="5" key="1">
    <citation type="journal article" date="2014" name="Front. Microbiol.">
        <title>High frequency of phylogenetically diverse reductive dehalogenase-homologous genes in deep subseafloor sedimentary metagenomes.</title>
        <authorList>
            <person name="Kawai M."/>
            <person name="Futagami T."/>
            <person name="Toyoda A."/>
            <person name="Takaki Y."/>
            <person name="Nishi S."/>
            <person name="Hori S."/>
            <person name="Arai W."/>
            <person name="Tsubouchi T."/>
            <person name="Morono Y."/>
            <person name="Uchiyama I."/>
            <person name="Ito T."/>
            <person name="Fujiyama A."/>
            <person name="Inagaki F."/>
            <person name="Takami H."/>
        </authorList>
    </citation>
    <scope>NUCLEOTIDE SEQUENCE</scope>
    <source>
        <strain evidence="5">Expedition CK06-06</strain>
    </source>
</reference>
<keyword evidence="2" id="KW-0472">Membrane</keyword>
<dbReference type="PANTHER" id="PTHR43833">
    <property type="entry name" value="POTASSIUM CHANNEL PROTEIN 2-RELATED-RELATED"/>
    <property type="match status" value="1"/>
</dbReference>
<evidence type="ECO:0000256" key="2">
    <source>
        <dbReference type="SAM" id="Phobius"/>
    </source>
</evidence>
<dbReference type="GO" id="GO:0005886">
    <property type="term" value="C:plasma membrane"/>
    <property type="evidence" value="ECO:0007669"/>
    <property type="project" value="UniProtKB-SubCell"/>
</dbReference>
<dbReference type="SUPFAM" id="SSF116726">
    <property type="entry name" value="TrkA C-terminal domain-like"/>
    <property type="match status" value="1"/>
</dbReference>
<evidence type="ECO:0008006" key="6">
    <source>
        <dbReference type="Google" id="ProtNLM"/>
    </source>
</evidence>
<evidence type="ECO:0000313" key="5">
    <source>
        <dbReference type="EMBL" id="GAF77862.1"/>
    </source>
</evidence>
<dbReference type="Gene3D" id="3.30.70.1450">
    <property type="entry name" value="Regulator of K+ conductance, C-terminal domain"/>
    <property type="match status" value="1"/>
</dbReference>
<feature type="transmembrane region" description="Helical" evidence="2">
    <location>
        <begin position="47"/>
        <end position="68"/>
    </location>
</feature>
<keyword evidence="2" id="KW-0812">Transmembrane</keyword>
<dbReference type="InterPro" id="IPR050721">
    <property type="entry name" value="Trk_Ktr_HKT_K-transport"/>
</dbReference>
<feature type="domain" description="RCK N-terminal" evidence="3">
    <location>
        <begin position="126"/>
        <end position="243"/>
    </location>
</feature>
<dbReference type="InterPro" id="IPR013099">
    <property type="entry name" value="K_chnl_dom"/>
</dbReference>
<evidence type="ECO:0000259" key="3">
    <source>
        <dbReference type="PROSITE" id="PS51201"/>
    </source>
</evidence>
<dbReference type="Pfam" id="PF02080">
    <property type="entry name" value="TrkA_C"/>
    <property type="match status" value="1"/>
</dbReference>
<name>X0SPQ7_9ZZZZ</name>
<dbReference type="PROSITE" id="PS51201">
    <property type="entry name" value="RCK_N"/>
    <property type="match status" value="1"/>
</dbReference>
<dbReference type="EMBL" id="BARS01007069">
    <property type="protein sequence ID" value="GAF77862.1"/>
    <property type="molecule type" value="Genomic_DNA"/>
</dbReference>